<organism evidence="1 2">
    <name type="scientific">Romanomermis culicivorax</name>
    <name type="common">Nematode worm</name>
    <dbReference type="NCBI Taxonomy" id="13658"/>
    <lineage>
        <taxon>Eukaryota</taxon>
        <taxon>Metazoa</taxon>
        <taxon>Ecdysozoa</taxon>
        <taxon>Nematoda</taxon>
        <taxon>Enoplea</taxon>
        <taxon>Dorylaimia</taxon>
        <taxon>Mermithida</taxon>
        <taxon>Mermithoidea</taxon>
        <taxon>Mermithidae</taxon>
        <taxon>Romanomermis</taxon>
    </lineage>
</organism>
<reference evidence="2" key="1">
    <citation type="submission" date="2022-11" db="UniProtKB">
        <authorList>
            <consortium name="WormBaseParasite"/>
        </authorList>
    </citation>
    <scope>IDENTIFICATION</scope>
</reference>
<accession>A0A915I7B4</accession>
<protein>
    <submittedName>
        <fullName evidence="2">Uncharacterized protein</fullName>
    </submittedName>
</protein>
<name>A0A915I7B4_ROMCU</name>
<proteinExistence type="predicted"/>
<keyword evidence="1" id="KW-1185">Reference proteome</keyword>
<sequence length="85" mass="9950">MLNISKCSRKMETNLITHENVVCLLNDDEGIRRAYIYDQSPERCFDNFEINTEKDDHMARATTNRSTVVHFFKLVPVTQQDNTIN</sequence>
<dbReference type="Proteomes" id="UP000887565">
    <property type="component" value="Unplaced"/>
</dbReference>
<evidence type="ECO:0000313" key="2">
    <source>
        <dbReference type="WBParaSite" id="nRc.2.0.1.t09652-RA"/>
    </source>
</evidence>
<evidence type="ECO:0000313" key="1">
    <source>
        <dbReference type="Proteomes" id="UP000887565"/>
    </source>
</evidence>
<dbReference type="AlphaFoldDB" id="A0A915I7B4"/>
<dbReference type="WBParaSite" id="nRc.2.0.1.t09652-RA">
    <property type="protein sequence ID" value="nRc.2.0.1.t09652-RA"/>
    <property type="gene ID" value="nRc.2.0.1.g09652"/>
</dbReference>